<dbReference type="EMBL" id="JAGFBR010000014">
    <property type="protein sequence ID" value="KAH0455823.1"/>
    <property type="molecule type" value="Genomic_DNA"/>
</dbReference>
<feature type="compositionally biased region" description="Basic and acidic residues" evidence="2">
    <location>
        <begin position="252"/>
        <end position="264"/>
    </location>
</feature>
<feature type="region of interest" description="Disordered" evidence="2">
    <location>
        <begin position="248"/>
        <end position="268"/>
    </location>
</feature>
<sequence>MNNRVRIAKNGIREIPKHDKVRILGRNPRLVKQMEEKKMVVENSSKATNSRNGPKRCMSRREKKIALEQDVDKLRKKLRHEENVHRALRRAFTRPLGALPRLPSYLPSYTLELVAEVAVLEEEVVRLEGQVMNFRQGLYQEAFYISSSKPTILNGFDLRFDRFPSPKTNNSELTKSHCPLIHPSASAISSSSPSIPWSNPNPSSNRFMNGKQVPKKLNFSLAEDYMGKENQSSMHSTKNLEHSPVNNASRIMDSERGHRDREARSTNGGLNEKACEEENGANKLSEEILKCLLQIFARISLPKDTVAVESEMCPSVSGSCNSSSQDVYFLDPYDICKLFGQRDIGPYKLLSEVDSSSSDVNLISKFSFLTRTLKLLLRKLSSVDISELTHQQKLAFWINIYNSCMMNTFLENGIPTTPEMVFALMPKAKLNVGGHLFSAMTIEHFMLRLPSNSKHISRKGLKCSEATRSSMFGLDWSEPLVTFALSCGSWSSPAVRIYTACQVEKQLEEAKRDYLQAAVGLSKSNRLAIPKLLDWYMLDFAKDIESLMDWICLQLPNEIRNDAVKCVEMGRRSVIPQPVQVIPYDFRFRYLLTP</sequence>
<evidence type="ECO:0000256" key="1">
    <source>
        <dbReference type="SAM" id="Coils"/>
    </source>
</evidence>
<dbReference type="InterPro" id="IPR006869">
    <property type="entry name" value="DUF547"/>
</dbReference>
<evidence type="ECO:0000313" key="6">
    <source>
        <dbReference type="Proteomes" id="UP000775213"/>
    </source>
</evidence>
<accession>A0AAV7GK27</accession>
<keyword evidence="1" id="KW-0175">Coiled coil</keyword>
<dbReference type="Pfam" id="PF04784">
    <property type="entry name" value="DUF547"/>
    <property type="match status" value="1"/>
</dbReference>
<dbReference type="Pfam" id="PF14389">
    <property type="entry name" value="Lzipper-MIP1"/>
    <property type="match status" value="1"/>
</dbReference>
<comment type="caution">
    <text evidence="5">The sequence shown here is derived from an EMBL/GenBank/DDBJ whole genome shotgun (WGS) entry which is preliminary data.</text>
</comment>
<dbReference type="PANTHER" id="PTHR46248:SF9">
    <property type="entry name" value="EXPRESSED PROTEIN"/>
    <property type="match status" value="1"/>
</dbReference>
<feature type="domain" description="DUF547" evidence="3">
    <location>
        <begin position="386"/>
        <end position="515"/>
    </location>
</feature>
<keyword evidence="6" id="KW-1185">Reference proteome</keyword>
<proteinExistence type="predicted"/>
<name>A0AAV7GK27_DENCH</name>
<evidence type="ECO:0000256" key="2">
    <source>
        <dbReference type="SAM" id="MobiDB-lite"/>
    </source>
</evidence>
<evidence type="ECO:0000313" key="5">
    <source>
        <dbReference type="EMBL" id="KAH0455823.1"/>
    </source>
</evidence>
<reference evidence="5 6" key="1">
    <citation type="journal article" date="2021" name="Hortic Res">
        <title>Chromosome-scale assembly of the Dendrobium chrysotoxum genome enhances the understanding of orchid evolution.</title>
        <authorList>
            <person name="Zhang Y."/>
            <person name="Zhang G.Q."/>
            <person name="Zhang D."/>
            <person name="Liu X.D."/>
            <person name="Xu X.Y."/>
            <person name="Sun W.H."/>
            <person name="Yu X."/>
            <person name="Zhu X."/>
            <person name="Wang Z.W."/>
            <person name="Zhao X."/>
            <person name="Zhong W.Y."/>
            <person name="Chen H."/>
            <person name="Yin W.L."/>
            <person name="Huang T."/>
            <person name="Niu S.C."/>
            <person name="Liu Z.J."/>
        </authorList>
    </citation>
    <scope>NUCLEOTIDE SEQUENCE [LARGE SCALE GENOMIC DNA]</scope>
    <source>
        <strain evidence="5">Lindl</strain>
    </source>
</reference>
<evidence type="ECO:0000259" key="4">
    <source>
        <dbReference type="Pfam" id="PF14389"/>
    </source>
</evidence>
<feature type="coiled-coil region" evidence="1">
    <location>
        <begin position="64"/>
        <end position="130"/>
    </location>
</feature>
<feature type="compositionally biased region" description="Low complexity" evidence="2">
    <location>
        <begin position="187"/>
        <end position="204"/>
    </location>
</feature>
<evidence type="ECO:0000259" key="3">
    <source>
        <dbReference type="Pfam" id="PF04784"/>
    </source>
</evidence>
<evidence type="ECO:0008006" key="7">
    <source>
        <dbReference type="Google" id="ProtNLM"/>
    </source>
</evidence>
<feature type="domain" description="Ternary complex factor MIP1 leucine-zipper" evidence="4">
    <location>
        <begin position="60"/>
        <end position="141"/>
    </location>
</feature>
<feature type="region of interest" description="Disordered" evidence="2">
    <location>
        <begin position="187"/>
        <end position="210"/>
    </location>
</feature>
<dbReference type="Proteomes" id="UP000775213">
    <property type="component" value="Unassembled WGS sequence"/>
</dbReference>
<gene>
    <name evidence="5" type="ORF">IEQ34_015855</name>
</gene>
<dbReference type="InterPro" id="IPR025757">
    <property type="entry name" value="MIP1_Leuzipper"/>
</dbReference>
<organism evidence="5 6">
    <name type="scientific">Dendrobium chrysotoxum</name>
    <name type="common">Orchid</name>
    <dbReference type="NCBI Taxonomy" id="161865"/>
    <lineage>
        <taxon>Eukaryota</taxon>
        <taxon>Viridiplantae</taxon>
        <taxon>Streptophyta</taxon>
        <taxon>Embryophyta</taxon>
        <taxon>Tracheophyta</taxon>
        <taxon>Spermatophyta</taxon>
        <taxon>Magnoliopsida</taxon>
        <taxon>Liliopsida</taxon>
        <taxon>Asparagales</taxon>
        <taxon>Orchidaceae</taxon>
        <taxon>Epidendroideae</taxon>
        <taxon>Malaxideae</taxon>
        <taxon>Dendrobiinae</taxon>
        <taxon>Dendrobium</taxon>
    </lineage>
</organism>
<dbReference type="PANTHER" id="PTHR46248">
    <property type="entry name" value="EXPRESSED PROTEIN"/>
    <property type="match status" value="1"/>
</dbReference>
<dbReference type="AlphaFoldDB" id="A0AAV7GK27"/>
<protein>
    <recommendedName>
        <fullName evidence="7">Ternary complex factor MIP1 leucine-zipper domain-containing protein</fullName>
    </recommendedName>
</protein>